<evidence type="ECO:0000313" key="1">
    <source>
        <dbReference type="EMBL" id="CAB3804786.1"/>
    </source>
</evidence>
<name>A0A6S7DG57_9BURK</name>
<evidence type="ECO:0000313" key="2">
    <source>
        <dbReference type="Proteomes" id="UP000494115"/>
    </source>
</evidence>
<reference evidence="1 2" key="1">
    <citation type="submission" date="2020-04" db="EMBL/GenBank/DDBJ databases">
        <authorList>
            <person name="De Canck E."/>
        </authorList>
    </citation>
    <scope>NUCLEOTIDE SEQUENCE [LARGE SCALE GENOMIC DNA]</scope>
    <source>
        <strain evidence="1 2">LMG 28138</strain>
    </source>
</reference>
<dbReference type="RefSeq" id="WP_281362473.1">
    <property type="nucleotide sequence ID" value="NZ_CADIKM010000067.1"/>
</dbReference>
<keyword evidence="2" id="KW-1185">Reference proteome</keyword>
<protein>
    <submittedName>
        <fullName evidence="1">Uncharacterized protein</fullName>
    </submittedName>
</protein>
<organism evidence="1 2">
    <name type="scientific">Pararobbsia alpina</name>
    <dbReference type="NCBI Taxonomy" id="621374"/>
    <lineage>
        <taxon>Bacteria</taxon>
        <taxon>Pseudomonadati</taxon>
        <taxon>Pseudomonadota</taxon>
        <taxon>Betaproteobacteria</taxon>
        <taxon>Burkholderiales</taxon>
        <taxon>Burkholderiaceae</taxon>
        <taxon>Pararobbsia</taxon>
    </lineage>
</organism>
<dbReference type="AlphaFoldDB" id="A0A6S7DG57"/>
<gene>
    <name evidence="1" type="ORF">LMG28138_05573</name>
</gene>
<sequence length="40" mass="4577">MADPQKIRLTLAPAGDEGDRFGEGYQRALRHFYDQLRAGR</sequence>
<proteinExistence type="predicted"/>
<accession>A0A6S7DG57</accession>
<dbReference type="EMBL" id="CADIKM010000067">
    <property type="protein sequence ID" value="CAB3804786.1"/>
    <property type="molecule type" value="Genomic_DNA"/>
</dbReference>
<dbReference type="Proteomes" id="UP000494115">
    <property type="component" value="Unassembled WGS sequence"/>
</dbReference>